<name>A0ACB8EME2_9SAUR</name>
<sequence>MGEGRTQASCAKEPDVHDSSLSKPFVALKSTSAAVRLKAVVLAISPSERSREDDMLAGFTGMNFAKIFCPITSPHPHPPRTFQLVLLSPLHFWLVLLPHVIPAFGSDGHGVFQGWRSRGVTSCLSRTLSVMQCSVMQPAFGMLVYHSYRKQNSPSLLALNVNSQRLLPASSGGPIAHLYAYISGSLTPFPDTPPPNGLQKGRGLNVSPSYFGMFVN</sequence>
<accession>A0ACB8EME2</accession>
<dbReference type="EMBL" id="CM037616">
    <property type="protein sequence ID" value="KAH7993724.1"/>
    <property type="molecule type" value="Genomic_DNA"/>
</dbReference>
<protein>
    <submittedName>
        <fullName evidence="1">Uncharacterized protein</fullName>
    </submittedName>
</protein>
<comment type="caution">
    <text evidence="1">The sequence shown here is derived from an EMBL/GenBank/DDBJ whole genome shotgun (WGS) entry which is preliminary data.</text>
</comment>
<proteinExistence type="predicted"/>
<evidence type="ECO:0000313" key="2">
    <source>
        <dbReference type="Proteomes" id="UP000827872"/>
    </source>
</evidence>
<organism evidence="1 2">
    <name type="scientific">Sphaerodactylus townsendi</name>
    <dbReference type="NCBI Taxonomy" id="933632"/>
    <lineage>
        <taxon>Eukaryota</taxon>
        <taxon>Metazoa</taxon>
        <taxon>Chordata</taxon>
        <taxon>Craniata</taxon>
        <taxon>Vertebrata</taxon>
        <taxon>Euteleostomi</taxon>
        <taxon>Lepidosauria</taxon>
        <taxon>Squamata</taxon>
        <taxon>Bifurcata</taxon>
        <taxon>Gekkota</taxon>
        <taxon>Sphaerodactylidae</taxon>
        <taxon>Sphaerodactylus</taxon>
    </lineage>
</organism>
<gene>
    <name evidence="1" type="ORF">K3G42_032139</name>
</gene>
<keyword evidence="2" id="KW-1185">Reference proteome</keyword>
<reference evidence="1" key="1">
    <citation type="submission" date="2021-08" db="EMBL/GenBank/DDBJ databases">
        <title>The first chromosome-level gecko genome reveals the dynamic sex chromosomes of Neotropical dwarf geckos (Sphaerodactylidae: Sphaerodactylus).</title>
        <authorList>
            <person name="Pinto B.J."/>
            <person name="Keating S.E."/>
            <person name="Gamble T."/>
        </authorList>
    </citation>
    <scope>NUCLEOTIDE SEQUENCE</scope>
    <source>
        <strain evidence="1">TG3544</strain>
    </source>
</reference>
<evidence type="ECO:0000313" key="1">
    <source>
        <dbReference type="EMBL" id="KAH7993724.1"/>
    </source>
</evidence>
<dbReference type="Proteomes" id="UP000827872">
    <property type="component" value="Linkage Group LG03"/>
</dbReference>